<dbReference type="InterPro" id="IPR036388">
    <property type="entry name" value="WH-like_DNA-bd_sf"/>
</dbReference>
<evidence type="ECO:0000313" key="4">
    <source>
        <dbReference type="Proteomes" id="UP000054099"/>
    </source>
</evidence>
<dbReference type="GO" id="GO:0097063">
    <property type="term" value="F:cadmium ion sensor activity"/>
    <property type="evidence" value="ECO:0007669"/>
    <property type="project" value="TreeGrafter"/>
</dbReference>
<evidence type="ECO:0000313" key="3">
    <source>
        <dbReference type="EMBL" id="KSU83886.1"/>
    </source>
</evidence>
<name>A0A0V8JA03_9BACL</name>
<dbReference type="SUPFAM" id="SSF46785">
    <property type="entry name" value="Winged helix' DNA-binding domain"/>
    <property type="match status" value="1"/>
</dbReference>
<dbReference type="PANTHER" id="PTHR39168:SF1">
    <property type="entry name" value="TRANSCRIPTIONAL REGULATORY PROTEIN"/>
    <property type="match status" value="1"/>
</dbReference>
<proteinExistence type="predicted"/>
<dbReference type="GO" id="GO:0003677">
    <property type="term" value="F:DNA binding"/>
    <property type="evidence" value="ECO:0007669"/>
    <property type="project" value="UniProtKB-KW"/>
</dbReference>
<dbReference type="GO" id="GO:0003700">
    <property type="term" value="F:DNA-binding transcription factor activity"/>
    <property type="evidence" value="ECO:0007669"/>
    <property type="project" value="InterPro"/>
</dbReference>
<keyword evidence="4" id="KW-1185">Reference proteome</keyword>
<dbReference type="PANTHER" id="PTHR39168">
    <property type="entry name" value="TRANSCRIPTIONAL REGULATOR-RELATED"/>
    <property type="match status" value="1"/>
</dbReference>
<dbReference type="GO" id="GO:0046686">
    <property type="term" value="P:response to cadmium ion"/>
    <property type="evidence" value="ECO:0007669"/>
    <property type="project" value="TreeGrafter"/>
</dbReference>
<dbReference type="OrthoDB" id="9797716at2"/>
<gene>
    <name evidence="3" type="ORF">AS030_10570</name>
</gene>
<accession>A0A0V8JA03</accession>
<dbReference type="GO" id="GO:0032791">
    <property type="term" value="F:lead ion binding"/>
    <property type="evidence" value="ECO:0007669"/>
    <property type="project" value="TreeGrafter"/>
</dbReference>
<dbReference type="GO" id="GO:0010288">
    <property type="term" value="P:response to lead ion"/>
    <property type="evidence" value="ECO:0007669"/>
    <property type="project" value="TreeGrafter"/>
</dbReference>
<keyword evidence="1" id="KW-0238">DNA-binding</keyword>
<evidence type="ECO:0000259" key="2">
    <source>
        <dbReference type="PROSITE" id="PS50987"/>
    </source>
</evidence>
<dbReference type="InterPro" id="IPR001845">
    <property type="entry name" value="HTH_ArsR_DNA-bd_dom"/>
</dbReference>
<protein>
    <submittedName>
        <fullName evidence="3">ArsR family transcriptional regulator</fullName>
    </submittedName>
</protein>
<dbReference type="InterPro" id="IPR052543">
    <property type="entry name" value="HTH_Metal-responsive_Reg"/>
</dbReference>
<comment type="caution">
    <text evidence="3">The sequence shown here is derived from an EMBL/GenBank/DDBJ whole genome shotgun (WGS) entry which is preliminary data.</text>
</comment>
<dbReference type="Proteomes" id="UP000054099">
    <property type="component" value="Unassembled WGS sequence"/>
</dbReference>
<evidence type="ECO:0000256" key="1">
    <source>
        <dbReference type="ARBA" id="ARBA00023125"/>
    </source>
</evidence>
<dbReference type="InterPro" id="IPR036390">
    <property type="entry name" value="WH_DNA-bd_sf"/>
</dbReference>
<dbReference type="EMBL" id="LNQN01000002">
    <property type="protein sequence ID" value="KSU83886.1"/>
    <property type="molecule type" value="Genomic_DNA"/>
</dbReference>
<dbReference type="Pfam" id="PF12840">
    <property type="entry name" value="HTH_20"/>
    <property type="match status" value="1"/>
</dbReference>
<dbReference type="CDD" id="cd00090">
    <property type="entry name" value="HTH_ARSR"/>
    <property type="match status" value="1"/>
</dbReference>
<sequence length="241" mass="26963">MDAKGGDDQLAQSNVAEIASIVSESSRAAMLTVLMDGRFHTASELAHRAGIKPQTASFHLSKMQEAGVIALEKQGRHRYYGILNEEVAKVMESLLFIAPPVKIKSLKQSSQDKAIRYARTCYDHLAGNVGVQLTDALLKAGFLEEEKENFMVPEEGVRFFGEMGIELERIRKKRRSFSYRCLDWSERRHHLAGSLGNALLERLLELGWMQRVPQSRAVKITEAGITGLKTTFGIDLSLEEK</sequence>
<dbReference type="InterPro" id="IPR011991">
    <property type="entry name" value="ArsR-like_HTH"/>
</dbReference>
<dbReference type="PRINTS" id="PR00778">
    <property type="entry name" value="HTHARSR"/>
</dbReference>
<dbReference type="PROSITE" id="PS50987">
    <property type="entry name" value="HTH_ARSR_2"/>
    <property type="match status" value="1"/>
</dbReference>
<feature type="domain" description="HTH arsR-type" evidence="2">
    <location>
        <begin position="7"/>
        <end position="102"/>
    </location>
</feature>
<dbReference type="AlphaFoldDB" id="A0A0V8JA03"/>
<organism evidence="3 4">
    <name type="scientific">Fictibacillus enclensis</name>
    <dbReference type="NCBI Taxonomy" id="1017270"/>
    <lineage>
        <taxon>Bacteria</taxon>
        <taxon>Bacillati</taxon>
        <taxon>Bacillota</taxon>
        <taxon>Bacilli</taxon>
        <taxon>Bacillales</taxon>
        <taxon>Fictibacillaceae</taxon>
        <taxon>Fictibacillus</taxon>
    </lineage>
</organism>
<dbReference type="SMART" id="SM00418">
    <property type="entry name" value="HTH_ARSR"/>
    <property type="match status" value="1"/>
</dbReference>
<dbReference type="Gene3D" id="1.10.10.10">
    <property type="entry name" value="Winged helix-like DNA-binding domain superfamily/Winged helix DNA-binding domain"/>
    <property type="match status" value="1"/>
</dbReference>
<reference evidence="3 4" key="1">
    <citation type="journal article" date="2014" name="Antonie Van Leeuwenhoek">
        <title>Fictibacillus enclensis sp. nov., isolated from marine sediment.</title>
        <authorList>
            <person name="Dastager S.G."/>
            <person name="Mawlankar R."/>
            <person name="Srinivasan K."/>
            <person name="Tang S.K."/>
            <person name="Lee J.C."/>
            <person name="Ramana V.V."/>
            <person name="Shouche Y.S."/>
        </authorList>
    </citation>
    <scope>NUCLEOTIDE SEQUENCE [LARGE SCALE GENOMIC DNA]</scope>
    <source>
        <strain evidence="3 4">NIO-1003</strain>
    </source>
</reference>